<proteinExistence type="predicted"/>
<reference evidence="1" key="1">
    <citation type="journal article" date="2020" name="New Phytol.">
        <title>Comparative genomics reveals dynamic genome evolution in host specialist ectomycorrhizal fungi.</title>
        <authorList>
            <person name="Lofgren L.A."/>
            <person name="Nguyen N.H."/>
            <person name="Vilgalys R."/>
            <person name="Ruytinx J."/>
            <person name="Liao H.L."/>
            <person name="Branco S."/>
            <person name="Kuo A."/>
            <person name="LaButti K."/>
            <person name="Lipzen A."/>
            <person name="Andreopoulos W."/>
            <person name="Pangilinan J."/>
            <person name="Riley R."/>
            <person name="Hundley H."/>
            <person name="Na H."/>
            <person name="Barry K."/>
            <person name="Grigoriev I.V."/>
            <person name="Stajich J.E."/>
            <person name="Kennedy P.G."/>
        </authorList>
    </citation>
    <scope>NUCLEOTIDE SEQUENCE</scope>
    <source>
        <strain evidence="1">FC423</strain>
    </source>
</reference>
<dbReference type="EMBL" id="JABBWM010000015">
    <property type="protein sequence ID" value="KAG2112334.1"/>
    <property type="molecule type" value="Genomic_DNA"/>
</dbReference>
<comment type="caution">
    <text evidence="1">The sequence shown here is derived from an EMBL/GenBank/DDBJ whole genome shotgun (WGS) entry which is preliminary data.</text>
</comment>
<gene>
    <name evidence="1" type="ORF">F5147DRAFT_771395</name>
</gene>
<evidence type="ECO:0000313" key="1">
    <source>
        <dbReference type="EMBL" id="KAG2112334.1"/>
    </source>
</evidence>
<dbReference type="AlphaFoldDB" id="A0A9P7FAT1"/>
<dbReference type="OrthoDB" id="2701518at2759"/>
<dbReference type="Proteomes" id="UP000823399">
    <property type="component" value="Unassembled WGS sequence"/>
</dbReference>
<organism evidence="1 2">
    <name type="scientific">Suillus discolor</name>
    <dbReference type="NCBI Taxonomy" id="1912936"/>
    <lineage>
        <taxon>Eukaryota</taxon>
        <taxon>Fungi</taxon>
        <taxon>Dikarya</taxon>
        <taxon>Basidiomycota</taxon>
        <taxon>Agaricomycotina</taxon>
        <taxon>Agaricomycetes</taxon>
        <taxon>Agaricomycetidae</taxon>
        <taxon>Boletales</taxon>
        <taxon>Suillineae</taxon>
        <taxon>Suillaceae</taxon>
        <taxon>Suillus</taxon>
    </lineage>
</organism>
<dbReference type="GeneID" id="64703497"/>
<dbReference type="RefSeq" id="XP_041295265.1">
    <property type="nucleotide sequence ID" value="XM_041441238.1"/>
</dbReference>
<sequence>MRGKQPGGHYNDPLPHFTLWDAANVFEFATSRFMAICHAVGKSYVQCTPNVNQLLGKYIMWEAQLGLFCYEELAHSFLACPTEKHLCLWEGRRLVEYHPYSWWNDRWDMRFQTAEVQLNFTEVIDIMSEHFQQRPEGALLAALPTTMNPQGGPLSRQLLTVRAAAARATDEVRQMIEDKQIEAVIGAESLGHPEEINISHAMEASRRMVHCARQMVTTPWL</sequence>
<evidence type="ECO:0000313" key="2">
    <source>
        <dbReference type="Proteomes" id="UP000823399"/>
    </source>
</evidence>
<keyword evidence="2" id="KW-1185">Reference proteome</keyword>
<protein>
    <submittedName>
        <fullName evidence="1">Uncharacterized protein</fullName>
    </submittedName>
</protein>
<accession>A0A9P7FAT1</accession>
<name>A0A9P7FAT1_9AGAM</name>